<protein>
    <recommendedName>
        <fullName evidence="2">Alpha-galactosidase NEW3 domain-containing protein</fullName>
    </recommendedName>
</protein>
<dbReference type="AlphaFoldDB" id="A0A0R3N2M4"/>
<dbReference type="Gene3D" id="2.60.40.10">
    <property type="entry name" value="Immunoglobulins"/>
    <property type="match status" value="1"/>
</dbReference>
<keyword evidence="1" id="KW-0812">Transmembrane</keyword>
<sequence>METFTRSARVVLLIVLATLIGPASSLAEEASPRLTGFWITTPHPEFSLKPGDTGSIQLSFRNAHLPPQRLALDLEGLPEGWEAAFKGGGRQVSAVMVAPDETERLTLELKPPAGVSAGTFSVKINAKQHSQTITLPLSVKLSETASGKLTLEPELPALRGTARSTFSFRMKATNGGSDQALFNLSARTPEGFQAKFKRGYGSEEITGLPINAGSSENLTLEVAPSRTAAAGRYPISVRLSGGDKSAEAILSAEVTGEPQLRMVGPQERLSGDAVAGQESSFTFTLVNGGSAPATDVEMSASPPSGWSVAFEPKQIASIGPNETREVNVKIKPSERAVAGDYMVTLRSSGSGLSESAQFRTTVRTSTIWGAAGIGVIAAAVLVLGGAVMRYGRR</sequence>
<dbReference type="Proteomes" id="UP000051660">
    <property type="component" value="Unassembled WGS sequence"/>
</dbReference>
<comment type="caution">
    <text evidence="3">The sequence shown here is derived from an EMBL/GenBank/DDBJ whole genome shotgun (WGS) entry which is preliminary data.</text>
</comment>
<evidence type="ECO:0000313" key="3">
    <source>
        <dbReference type="EMBL" id="KRR26204.1"/>
    </source>
</evidence>
<evidence type="ECO:0000259" key="2">
    <source>
        <dbReference type="Pfam" id="PF10633"/>
    </source>
</evidence>
<dbReference type="PANTHER" id="PTHR39198">
    <property type="entry name" value="HYPOTHETICAL MEMBRANE PROTEIN, CONSERVED"/>
    <property type="match status" value="1"/>
</dbReference>
<dbReference type="EMBL" id="LLYB01000047">
    <property type="protein sequence ID" value="KRR26204.1"/>
    <property type="molecule type" value="Genomic_DNA"/>
</dbReference>
<dbReference type="PANTHER" id="PTHR39198:SF1">
    <property type="entry name" value="ALPHA-GALACTOSIDASE NEW3 DOMAIN-CONTAINING PROTEIN"/>
    <property type="match status" value="1"/>
</dbReference>
<keyword evidence="1" id="KW-0472">Membrane</keyword>
<gene>
    <name evidence="3" type="ORF">CQ14_21245</name>
</gene>
<feature type="transmembrane region" description="Helical" evidence="1">
    <location>
        <begin position="367"/>
        <end position="388"/>
    </location>
</feature>
<feature type="domain" description="Alpha-galactosidase NEW3" evidence="2">
    <location>
        <begin position="49"/>
        <end position="127"/>
    </location>
</feature>
<evidence type="ECO:0000256" key="1">
    <source>
        <dbReference type="SAM" id="Phobius"/>
    </source>
</evidence>
<accession>A0A0R3N2M4</accession>
<organism evidence="3 4">
    <name type="scientific">Bradyrhizobium lablabi</name>
    <dbReference type="NCBI Taxonomy" id="722472"/>
    <lineage>
        <taxon>Bacteria</taxon>
        <taxon>Pseudomonadati</taxon>
        <taxon>Pseudomonadota</taxon>
        <taxon>Alphaproteobacteria</taxon>
        <taxon>Hyphomicrobiales</taxon>
        <taxon>Nitrobacteraceae</taxon>
        <taxon>Bradyrhizobium</taxon>
    </lineage>
</organism>
<feature type="domain" description="Alpha-galactosidase NEW3" evidence="2">
    <location>
        <begin position="274"/>
        <end position="346"/>
    </location>
</feature>
<dbReference type="Pfam" id="PF10633">
    <property type="entry name" value="NPCBM_assoc"/>
    <property type="match status" value="2"/>
</dbReference>
<dbReference type="OrthoDB" id="8631677at2"/>
<dbReference type="InterPro" id="IPR018905">
    <property type="entry name" value="A-galactase_NEW3"/>
</dbReference>
<name>A0A0R3N2M4_9BRAD</name>
<reference evidence="3 4" key="1">
    <citation type="submission" date="2014-03" db="EMBL/GenBank/DDBJ databases">
        <title>Bradyrhizobium valentinum sp. nov., isolated from effective nodules of Lupinus mariae-josephae, a lupine endemic of basic-lime soils in Eastern Spain.</title>
        <authorList>
            <person name="Duran D."/>
            <person name="Rey L."/>
            <person name="Navarro A."/>
            <person name="Busquets A."/>
            <person name="Imperial J."/>
            <person name="Ruiz-Argueso T."/>
        </authorList>
    </citation>
    <scope>NUCLEOTIDE SEQUENCE [LARGE SCALE GENOMIC DNA]</scope>
    <source>
        <strain evidence="3 4">CCBAU 23086</strain>
    </source>
</reference>
<dbReference type="InterPro" id="IPR013783">
    <property type="entry name" value="Ig-like_fold"/>
</dbReference>
<evidence type="ECO:0000313" key="4">
    <source>
        <dbReference type="Proteomes" id="UP000051660"/>
    </source>
</evidence>
<keyword evidence="1" id="KW-1133">Transmembrane helix</keyword>
<proteinExistence type="predicted"/>
<dbReference type="RefSeq" id="WP_057857297.1">
    <property type="nucleotide sequence ID" value="NZ_LLYB01000047.1"/>
</dbReference>